<dbReference type="HOGENOM" id="CLU_088282_1_0_1"/>
<reference evidence="1 2" key="1">
    <citation type="journal article" date="2008" name="Nature">
        <title>The Trichoplax genome and the nature of placozoans.</title>
        <authorList>
            <person name="Srivastava M."/>
            <person name="Begovic E."/>
            <person name="Chapman J."/>
            <person name="Putnam N.H."/>
            <person name="Hellsten U."/>
            <person name="Kawashima T."/>
            <person name="Kuo A."/>
            <person name="Mitros T."/>
            <person name="Salamov A."/>
            <person name="Carpenter M.L."/>
            <person name="Signorovitch A.Y."/>
            <person name="Moreno M.A."/>
            <person name="Kamm K."/>
            <person name="Grimwood J."/>
            <person name="Schmutz J."/>
            <person name="Shapiro H."/>
            <person name="Grigoriev I.V."/>
            <person name="Buss L.W."/>
            <person name="Schierwater B."/>
            <person name="Dellaporta S.L."/>
            <person name="Rokhsar D.S."/>
        </authorList>
    </citation>
    <scope>NUCLEOTIDE SEQUENCE [LARGE SCALE GENOMIC DNA]</scope>
    <source>
        <strain evidence="1 2">Grell-BS-1999</strain>
    </source>
</reference>
<dbReference type="GO" id="GO:0005856">
    <property type="term" value="C:cytoskeleton"/>
    <property type="evidence" value="ECO:0000318"/>
    <property type="project" value="GO_Central"/>
</dbReference>
<dbReference type="eggNOG" id="ENOG502QUIJ">
    <property type="taxonomic scope" value="Eukaryota"/>
</dbReference>
<dbReference type="KEGG" id="tad:TRIADDRAFT_33050"/>
<proteinExistence type="predicted"/>
<dbReference type="InParanoid" id="B3SC03"/>
<gene>
    <name evidence="1" type="ORF">TRIADDRAFT_33050</name>
</gene>
<accession>B3SC03</accession>
<dbReference type="Pfam" id="PF07004">
    <property type="entry name" value="SHIPPO-rpt"/>
    <property type="match status" value="5"/>
</dbReference>
<dbReference type="EMBL" id="DS985267">
    <property type="protein sequence ID" value="EDV19764.1"/>
    <property type="molecule type" value="Genomic_DNA"/>
</dbReference>
<dbReference type="GeneID" id="6758960"/>
<dbReference type="RefSeq" id="XP_002117788.1">
    <property type="nucleotide sequence ID" value="XM_002117752.1"/>
</dbReference>
<keyword evidence="2" id="KW-1185">Reference proteome</keyword>
<name>B3SC03_TRIAD</name>
<dbReference type="Proteomes" id="UP000009022">
    <property type="component" value="Unassembled WGS sequence"/>
</dbReference>
<dbReference type="InterPro" id="IPR010736">
    <property type="entry name" value="SHIPPO-rpt"/>
</dbReference>
<dbReference type="OrthoDB" id="429991at2759"/>
<evidence type="ECO:0000313" key="1">
    <source>
        <dbReference type="EMBL" id="EDV19764.1"/>
    </source>
</evidence>
<sequence>MLVAARHRGPGPAKYMLPGTVGYKAHDCTRKMSPAYSLGMRHSSLRFASVSSPGPQYVVKQGMTRNGPSGSPAFTLHGRINTTSSFQTPAPGAYSPEKVPPMREKRPAAYSFGSRTNYRSTNSTPAPNAYTLPSLLGSRIALKSSSAAYSLSARNKISTSNEQTPGPGAYRVSDTQVFKRKYPAYSMSGRNFMPQDTVVLPGPGQYTPEKVYMTKKTAPRFSFGIKHSEFISPLITNADMS</sequence>
<dbReference type="PANTHER" id="PTHR21580:SF57">
    <property type="entry name" value="OUTER DENSE FIBER OF SPERM TAILS 3-LIKE 2-RELATED"/>
    <property type="match status" value="1"/>
</dbReference>
<organism evidence="1 2">
    <name type="scientific">Trichoplax adhaerens</name>
    <name type="common">Trichoplax reptans</name>
    <dbReference type="NCBI Taxonomy" id="10228"/>
    <lineage>
        <taxon>Eukaryota</taxon>
        <taxon>Metazoa</taxon>
        <taxon>Placozoa</taxon>
        <taxon>Uniplacotomia</taxon>
        <taxon>Trichoplacea</taxon>
        <taxon>Trichoplacidae</taxon>
        <taxon>Trichoplax</taxon>
    </lineage>
</organism>
<dbReference type="CTD" id="6758960"/>
<dbReference type="FunCoup" id="B3SC03">
    <property type="interactions" value="1"/>
</dbReference>
<evidence type="ECO:0000313" key="2">
    <source>
        <dbReference type="Proteomes" id="UP000009022"/>
    </source>
</evidence>
<dbReference type="PANTHER" id="PTHR21580">
    <property type="entry name" value="SHIPPO-1-RELATED"/>
    <property type="match status" value="1"/>
</dbReference>
<dbReference type="AlphaFoldDB" id="B3SC03"/>
<dbReference type="PhylomeDB" id="B3SC03"/>
<dbReference type="OMA" id="GHAPTHY"/>
<dbReference type="InterPro" id="IPR051291">
    <property type="entry name" value="CIMAP"/>
</dbReference>
<protein>
    <submittedName>
        <fullName evidence="1">Uncharacterized protein</fullName>
    </submittedName>
</protein>